<protein>
    <submittedName>
        <fullName evidence="1">Uncharacterized protein</fullName>
    </submittedName>
</protein>
<gene>
    <name evidence="1" type="ORF">US94_C0019G0007</name>
</gene>
<sequence>MINQVAEVIVASSMVFTEPTQIVRHFLKLVDQVGGITNEIVYCAVSELQYKLDESPTGAPRLLLGVELTSILCEKGENRVAITSAVEIVLKQYSKVLLEMILRNGRLVVGNVESYENFSKDEHELALDIAHFITISLGYDPTGIGNTLVRTIVARAPEEVLEAKICQLESPDFGGDQRASRERFHEVFAGEYLKRFHGLWQVLTQLRHSSETKMLPRDEWECNTSMPEEFLWKELWRLCEVTNPTSDQLQQRQRFTSELMRRYPNDDTVKEWYSNNFAHLITT</sequence>
<evidence type="ECO:0000313" key="2">
    <source>
        <dbReference type="Proteomes" id="UP000034498"/>
    </source>
</evidence>
<proteinExistence type="predicted"/>
<dbReference type="STRING" id="1618336.US94_C0019G0007"/>
<dbReference type="EMBL" id="LBUX01000019">
    <property type="protein sequence ID" value="KKQ73941.1"/>
    <property type="molecule type" value="Genomic_DNA"/>
</dbReference>
<evidence type="ECO:0000313" key="1">
    <source>
        <dbReference type="EMBL" id="KKQ73941.1"/>
    </source>
</evidence>
<dbReference type="AlphaFoldDB" id="A0A0G0N9Z2"/>
<reference evidence="1 2" key="1">
    <citation type="journal article" date="2015" name="Nature">
        <title>rRNA introns, odd ribosomes, and small enigmatic genomes across a large radiation of phyla.</title>
        <authorList>
            <person name="Brown C.T."/>
            <person name="Hug L.A."/>
            <person name="Thomas B.C."/>
            <person name="Sharon I."/>
            <person name="Castelle C.J."/>
            <person name="Singh A."/>
            <person name="Wilkins M.J."/>
            <person name="Williams K.H."/>
            <person name="Banfield J.F."/>
        </authorList>
    </citation>
    <scope>NUCLEOTIDE SEQUENCE [LARGE SCALE GENOMIC DNA]</scope>
</reference>
<name>A0A0G0N9Z2_9BACT</name>
<comment type="caution">
    <text evidence="1">The sequence shown here is derived from an EMBL/GenBank/DDBJ whole genome shotgun (WGS) entry which is preliminary data.</text>
</comment>
<dbReference type="Proteomes" id="UP000034498">
    <property type="component" value="Unassembled WGS sequence"/>
</dbReference>
<organism evidence="1 2">
    <name type="scientific">Berkelbacteria bacterium GW2011_GWB1_38_5</name>
    <dbReference type="NCBI Taxonomy" id="1618336"/>
    <lineage>
        <taxon>Bacteria</taxon>
        <taxon>Candidatus Berkelbacteria</taxon>
    </lineage>
</organism>
<accession>A0A0G0N9Z2</accession>